<dbReference type="InterPro" id="IPR019826">
    <property type="entry name" value="Carboxylesterase_B_AS"/>
</dbReference>
<dbReference type="EMBL" id="CP086717">
    <property type="protein sequence ID" value="WOO83029.1"/>
    <property type="molecule type" value="Genomic_DNA"/>
</dbReference>
<accession>A0AAF0YDV7</accession>
<proteinExistence type="inferred from homology"/>
<dbReference type="GeneID" id="87809730"/>
<dbReference type="SUPFAM" id="SSF53474">
    <property type="entry name" value="alpha/beta-Hydrolases"/>
    <property type="match status" value="1"/>
</dbReference>
<evidence type="ECO:0000259" key="4">
    <source>
        <dbReference type="Pfam" id="PF00135"/>
    </source>
</evidence>
<dbReference type="Pfam" id="PF00135">
    <property type="entry name" value="COesterase"/>
    <property type="match status" value="1"/>
</dbReference>
<sequence>MSSTADATTLVTTTSGAVRGTTLPSGVARFLNIPYAAPPFGANRWKPPQPVVPWTGERLCDAWGPTSPQTQYGGTIGQVLKAMPTVDGDDILNLNVWVPASAAPAGGYPVVVWIHGGALERGASCIPIYDGAKFACDGVLCVSIHYRLGFEGFAVLPGVPLNLGLEDTVAALKWVHAEIGAFGGDSAKVTIMGESAGGVLVSALLSREDARSLVRGAIIMSAPLEAKRKDEVAKPTTQLAKALGTPATLDAWRDKKPLELLHARDKALAGKSILDGVPGFQLALDPASLPTSPSTVLRTIDTPILIGTTTEEHRLFLSPDELAAIPWWKQLLVRWVLGIPRAAAVAARRAFPGANAGDILGTLLLDVYMRKPLVQLATARPASTWVYEFAWPSPVRDLRAAHGVEIEFVFDNLAKGDDDRTLGGHTAPQSLADEMHAAWVAFVTSGNPGWDAFGKDRLTRVFDTHSQTVPLRRADIVDALP</sequence>
<evidence type="ECO:0000256" key="1">
    <source>
        <dbReference type="ARBA" id="ARBA00005964"/>
    </source>
</evidence>
<dbReference type="PANTHER" id="PTHR11559">
    <property type="entry name" value="CARBOXYLESTERASE"/>
    <property type="match status" value="1"/>
</dbReference>
<dbReference type="RefSeq" id="XP_062629061.1">
    <property type="nucleotide sequence ID" value="XM_062773077.1"/>
</dbReference>
<protein>
    <recommendedName>
        <fullName evidence="3">Carboxylic ester hydrolase</fullName>
        <ecNumber evidence="3">3.1.1.-</ecNumber>
    </recommendedName>
</protein>
<reference evidence="5" key="1">
    <citation type="submission" date="2023-10" db="EMBL/GenBank/DDBJ databases">
        <authorList>
            <person name="Noh H."/>
        </authorList>
    </citation>
    <scope>NUCLEOTIDE SEQUENCE</scope>
    <source>
        <strain evidence="5">DUCC4014</strain>
    </source>
</reference>
<dbReference type="Proteomes" id="UP000827549">
    <property type="component" value="Chromosome 4"/>
</dbReference>
<evidence type="ECO:0000313" key="5">
    <source>
        <dbReference type="EMBL" id="WOO83029.1"/>
    </source>
</evidence>
<dbReference type="AlphaFoldDB" id="A0AAF0YDV7"/>
<dbReference type="SMR" id="A0AAF0YDV7"/>
<evidence type="ECO:0000256" key="3">
    <source>
        <dbReference type="RuleBase" id="RU361235"/>
    </source>
</evidence>
<evidence type="ECO:0000313" key="6">
    <source>
        <dbReference type="Proteomes" id="UP000827549"/>
    </source>
</evidence>
<keyword evidence="6" id="KW-1185">Reference proteome</keyword>
<dbReference type="EC" id="3.1.1.-" evidence="3"/>
<dbReference type="InterPro" id="IPR050309">
    <property type="entry name" value="Type-B_Carboxylest/Lipase"/>
</dbReference>
<keyword evidence="2 3" id="KW-0378">Hydrolase</keyword>
<dbReference type="GO" id="GO:0016787">
    <property type="term" value="F:hydrolase activity"/>
    <property type="evidence" value="ECO:0007669"/>
    <property type="project" value="UniProtKB-KW"/>
</dbReference>
<comment type="similarity">
    <text evidence="1 3">Belongs to the type-B carboxylesterase/lipase family.</text>
</comment>
<dbReference type="PROSITE" id="PS00122">
    <property type="entry name" value="CARBOXYLESTERASE_B_1"/>
    <property type="match status" value="1"/>
</dbReference>
<evidence type="ECO:0000256" key="2">
    <source>
        <dbReference type="ARBA" id="ARBA00022801"/>
    </source>
</evidence>
<feature type="domain" description="Carboxylesterase type B" evidence="4">
    <location>
        <begin position="9"/>
        <end position="318"/>
    </location>
</feature>
<organism evidence="5 6">
    <name type="scientific">Vanrija pseudolonga</name>
    <dbReference type="NCBI Taxonomy" id="143232"/>
    <lineage>
        <taxon>Eukaryota</taxon>
        <taxon>Fungi</taxon>
        <taxon>Dikarya</taxon>
        <taxon>Basidiomycota</taxon>
        <taxon>Agaricomycotina</taxon>
        <taxon>Tremellomycetes</taxon>
        <taxon>Trichosporonales</taxon>
        <taxon>Trichosporonaceae</taxon>
        <taxon>Vanrija</taxon>
    </lineage>
</organism>
<dbReference type="Gene3D" id="3.40.50.1820">
    <property type="entry name" value="alpha/beta hydrolase"/>
    <property type="match status" value="1"/>
</dbReference>
<gene>
    <name evidence="5" type="primary">EST1</name>
    <name evidence="5" type="ORF">LOC62_04G006508</name>
</gene>
<dbReference type="InterPro" id="IPR002018">
    <property type="entry name" value="CarbesteraseB"/>
</dbReference>
<name>A0AAF0YDV7_9TREE</name>
<dbReference type="InterPro" id="IPR029058">
    <property type="entry name" value="AB_hydrolase_fold"/>
</dbReference>